<dbReference type="GO" id="GO:0016020">
    <property type="term" value="C:membrane"/>
    <property type="evidence" value="ECO:0007669"/>
    <property type="project" value="InterPro"/>
</dbReference>
<accession>A0A1Y2EMR7</accession>
<reference evidence="2 3" key="1">
    <citation type="submission" date="2016-07" db="EMBL/GenBank/DDBJ databases">
        <title>Pervasive Adenine N6-methylation of Active Genes in Fungi.</title>
        <authorList>
            <consortium name="DOE Joint Genome Institute"/>
            <person name="Mondo S.J."/>
            <person name="Dannebaum R.O."/>
            <person name="Kuo R.C."/>
            <person name="Labutti K."/>
            <person name="Haridas S."/>
            <person name="Kuo A."/>
            <person name="Salamov A."/>
            <person name="Ahrendt S.R."/>
            <person name="Lipzen A."/>
            <person name="Sullivan W."/>
            <person name="Andreopoulos W.B."/>
            <person name="Clum A."/>
            <person name="Lindquist E."/>
            <person name="Daum C."/>
            <person name="Ramamoorthy G.K."/>
            <person name="Gryganskyi A."/>
            <person name="Culley D."/>
            <person name="Magnuson J.K."/>
            <person name="James T.Y."/>
            <person name="O'Malley M.A."/>
            <person name="Stajich J.E."/>
            <person name="Spatafora J.W."/>
            <person name="Visel A."/>
            <person name="Grigoriev I.V."/>
        </authorList>
    </citation>
    <scope>NUCLEOTIDE SEQUENCE [LARGE SCALE GENOMIC DNA]</scope>
    <source>
        <strain evidence="2 3">62-1032</strain>
    </source>
</reference>
<dbReference type="OrthoDB" id="6474464at2759"/>
<comment type="caution">
    <text evidence="2">The sequence shown here is derived from an EMBL/GenBank/DDBJ whole genome shotgun (WGS) entry which is preliminary data.</text>
</comment>
<evidence type="ECO:0000313" key="3">
    <source>
        <dbReference type="Proteomes" id="UP000193467"/>
    </source>
</evidence>
<dbReference type="STRING" id="106004.A0A1Y2EMR7"/>
<protein>
    <submittedName>
        <fullName evidence="2">Glycosyltransferase family 17 protein</fullName>
    </submittedName>
</protein>
<dbReference type="Pfam" id="PF04724">
    <property type="entry name" value="Glyco_transf_17"/>
    <property type="match status" value="1"/>
</dbReference>
<keyword evidence="2" id="KW-0808">Transferase</keyword>
<dbReference type="PANTHER" id="PTHR12224:SF0">
    <property type="entry name" value="BETA-1,4-MANNOSYL-GLYCOPROTEIN 4-BETA-N-ACETYLGLUCOSAMINYLTRANSFERASE"/>
    <property type="match status" value="1"/>
</dbReference>
<name>A0A1Y2EMR7_9BASI</name>
<dbReference type="AlphaFoldDB" id="A0A1Y2EMR7"/>
<dbReference type="EMBL" id="MCGR01000051">
    <property type="protein sequence ID" value="ORY72604.1"/>
    <property type="molecule type" value="Genomic_DNA"/>
</dbReference>
<keyword evidence="1" id="KW-1133">Transmembrane helix</keyword>
<keyword evidence="1" id="KW-0472">Membrane</keyword>
<keyword evidence="1" id="KW-0812">Transmembrane</keyword>
<dbReference type="Proteomes" id="UP000193467">
    <property type="component" value="Unassembled WGS sequence"/>
</dbReference>
<keyword evidence="3" id="KW-1185">Reference proteome</keyword>
<feature type="transmembrane region" description="Helical" evidence="1">
    <location>
        <begin position="12"/>
        <end position="30"/>
    </location>
</feature>
<sequence length="385" mass="44330">MLAGIRLRRPLVWIPLLALSLFLFSHLYLLPRNWYSYATRPLWDHSEAPKDHIQHYYAEGVPPDKLCSVHGWSKRETKAELWDATIFSTELDLLLIRLHELSPLVTHFHIIESTTTFTGISKPLLLKQALDSNPSFAPFLPQIRYRTHQGRALRKELGEGPFAVENELRAAMSEFLRQELSEREKKGGQEAPVMLFSDVDEIVSRRTAGLLQACDFGAPMHLGLRDYLYSFEFEAGGTEGAASSWRAMAVQWNEWGRGREEFFRHGKVTERILVESGWHCSWCFRTISEFITKATGYSHTDRLGSRPSAILRPSNIQETICTGSDFFHMLPEAYSWREMVSKWRLLASKSFINAPHLLIEQADNDQFKYLLPGGCVREDSPWRNE</sequence>
<proteinExistence type="predicted"/>
<dbReference type="GO" id="GO:0006044">
    <property type="term" value="P:N-acetylglucosamine metabolic process"/>
    <property type="evidence" value="ECO:0007669"/>
    <property type="project" value="TreeGrafter"/>
</dbReference>
<dbReference type="PANTHER" id="PTHR12224">
    <property type="entry name" value="BETA-1,4-MANNOSYL-GLYCOPROTEIN BETA-1,4-N-ACETYLGLUCOSAMINYL-TRANSFERASE"/>
    <property type="match status" value="1"/>
</dbReference>
<organism evidence="2 3">
    <name type="scientific">Leucosporidium creatinivorum</name>
    <dbReference type="NCBI Taxonomy" id="106004"/>
    <lineage>
        <taxon>Eukaryota</taxon>
        <taxon>Fungi</taxon>
        <taxon>Dikarya</taxon>
        <taxon>Basidiomycota</taxon>
        <taxon>Pucciniomycotina</taxon>
        <taxon>Microbotryomycetes</taxon>
        <taxon>Leucosporidiales</taxon>
        <taxon>Leucosporidium</taxon>
    </lineage>
</organism>
<dbReference type="InterPro" id="IPR006813">
    <property type="entry name" value="Glyco_trans_17"/>
</dbReference>
<gene>
    <name evidence="2" type="ORF">BCR35DRAFT_282068</name>
</gene>
<dbReference type="GO" id="GO:0003830">
    <property type="term" value="F:beta-1,4-mannosylglycoprotein 4-beta-N-acetylglucosaminyltransferase activity"/>
    <property type="evidence" value="ECO:0007669"/>
    <property type="project" value="InterPro"/>
</dbReference>
<dbReference type="InParanoid" id="A0A1Y2EMR7"/>
<evidence type="ECO:0000313" key="2">
    <source>
        <dbReference type="EMBL" id="ORY72604.1"/>
    </source>
</evidence>
<evidence type="ECO:0000256" key="1">
    <source>
        <dbReference type="SAM" id="Phobius"/>
    </source>
</evidence>